<dbReference type="AlphaFoldDB" id="A0A4R2PZI1"/>
<proteinExistence type="predicted"/>
<keyword evidence="2" id="KW-1185">Reference proteome</keyword>
<gene>
    <name evidence="1" type="ORF">EV191_12834</name>
</gene>
<evidence type="ECO:0000313" key="2">
    <source>
        <dbReference type="Proteomes" id="UP000294911"/>
    </source>
</evidence>
<name>A0A4R2PZI1_9PSEU</name>
<evidence type="ECO:0000313" key="1">
    <source>
        <dbReference type="EMBL" id="TCP40784.1"/>
    </source>
</evidence>
<dbReference type="Proteomes" id="UP000294911">
    <property type="component" value="Unassembled WGS sequence"/>
</dbReference>
<sequence>MSALSELTCLGLSRPGVAASGRERSVWFSRLAGVHERLAAESSGADAAAERAHAARCRDQARTVVGGL</sequence>
<dbReference type="EMBL" id="SLXQ01000028">
    <property type="protein sequence ID" value="TCP40784.1"/>
    <property type="molecule type" value="Genomic_DNA"/>
</dbReference>
<protein>
    <submittedName>
        <fullName evidence="1">Uncharacterized protein</fullName>
    </submittedName>
</protein>
<reference evidence="1 2" key="1">
    <citation type="submission" date="2019-03" db="EMBL/GenBank/DDBJ databases">
        <title>Genomic Encyclopedia of Type Strains, Phase IV (KMG-IV): sequencing the most valuable type-strain genomes for metagenomic binning, comparative biology and taxonomic classification.</title>
        <authorList>
            <person name="Goeker M."/>
        </authorList>
    </citation>
    <scope>NUCLEOTIDE SEQUENCE [LARGE SCALE GENOMIC DNA]</scope>
    <source>
        <strain evidence="1 2">DSM 45765</strain>
    </source>
</reference>
<accession>A0A4R2PZI1</accession>
<organism evidence="1 2">
    <name type="scientific">Tamaricihabitans halophyticus</name>
    <dbReference type="NCBI Taxonomy" id="1262583"/>
    <lineage>
        <taxon>Bacteria</taxon>
        <taxon>Bacillati</taxon>
        <taxon>Actinomycetota</taxon>
        <taxon>Actinomycetes</taxon>
        <taxon>Pseudonocardiales</taxon>
        <taxon>Pseudonocardiaceae</taxon>
        <taxon>Tamaricihabitans</taxon>
    </lineage>
</organism>
<comment type="caution">
    <text evidence="1">The sequence shown here is derived from an EMBL/GenBank/DDBJ whole genome shotgun (WGS) entry which is preliminary data.</text>
</comment>